<gene>
    <name evidence="3" type="ORF">F6J89_28745</name>
</gene>
<dbReference type="InterPro" id="IPR010982">
    <property type="entry name" value="Lambda_DNA-bd_dom_sf"/>
</dbReference>
<protein>
    <submittedName>
        <fullName evidence="3">LacI family transcriptional regulator</fullName>
    </submittedName>
</protein>
<feature type="domain" description="HTH lacI-type" evidence="2">
    <location>
        <begin position="1"/>
        <end position="23"/>
    </location>
</feature>
<sequence>MHDVAAAAGVSQMTVSRVLRGDG</sequence>
<evidence type="ECO:0000259" key="2">
    <source>
        <dbReference type="PROSITE" id="PS50932"/>
    </source>
</evidence>
<proteinExistence type="predicted"/>
<evidence type="ECO:0000313" key="3">
    <source>
        <dbReference type="EMBL" id="NER31497.1"/>
    </source>
</evidence>
<dbReference type="Gene3D" id="1.10.260.40">
    <property type="entry name" value="lambda repressor-like DNA-binding domains"/>
    <property type="match status" value="1"/>
</dbReference>
<dbReference type="SUPFAM" id="SSF47413">
    <property type="entry name" value="lambda repressor-like DNA-binding domains"/>
    <property type="match status" value="1"/>
</dbReference>
<evidence type="ECO:0000256" key="1">
    <source>
        <dbReference type="SAM" id="MobiDB-lite"/>
    </source>
</evidence>
<dbReference type="InterPro" id="IPR000843">
    <property type="entry name" value="HTH_LacI"/>
</dbReference>
<dbReference type="Pfam" id="PF00356">
    <property type="entry name" value="LacI"/>
    <property type="match status" value="1"/>
</dbReference>
<reference evidence="3" key="1">
    <citation type="submission" date="2019-11" db="EMBL/GenBank/DDBJ databases">
        <title>Genomic insights into an expanded diversity of filamentous marine cyanobacteria reveals the extraordinary biosynthetic potential of Moorea and Okeania.</title>
        <authorList>
            <person name="Ferreira Leao T."/>
            <person name="Wang M."/>
            <person name="Moss N."/>
            <person name="Da Silva R."/>
            <person name="Sanders J."/>
            <person name="Nurk S."/>
            <person name="Gurevich A."/>
            <person name="Humphrey G."/>
            <person name="Reher R."/>
            <person name="Zhu Q."/>
            <person name="Belda-Ferre P."/>
            <person name="Glukhov E."/>
            <person name="Rex R."/>
            <person name="Dorrestein P.C."/>
            <person name="Knight R."/>
            <person name="Pevzner P."/>
            <person name="Gerwick W.H."/>
            <person name="Gerwick L."/>
        </authorList>
    </citation>
    <scope>NUCLEOTIDE SEQUENCE</scope>
    <source>
        <strain evidence="3">SIO1C4</strain>
    </source>
</reference>
<dbReference type="PROSITE" id="PS50932">
    <property type="entry name" value="HTH_LACI_2"/>
    <property type="match status" value="1"/>
</dbReference>
<feature type="region of interest" description="Disordered" evidence="1">
    <location>
        <begin position="1"/>
        <end position="23"/>
    </location>
</feature>
<accession>A0A6B3NIB8</accession>
<feature type="non-terminal residue" evidence="3">
    <location>
        <position position="23"/>
    </location>
</feature>
<dbReference type="EMBL" id="JAAHFQ010000838">
    <property type="protein sequence ID" value="NER31497.1"/>
    <property type="molecule type" value="Genomic_DNA"/>
</dbReference>
<dbReference type="GO" id="GO:0003677">
    <property type="term" value="F:DNA binding"/>
    <property type="evidence" value="ECO:0007669"/>
    <property type="project" value="InterPro"/>
</dbReference>
<comment type="caution">
    <text evidence="3">The sequence shown here is derived from an EMBL/GenBank/DDBJ whole genome shotgun (WGS) entry which is preliminary data.</text>
</comment>
<name>A0A6B3NIB8_9CYAN</name>
<organism evidence="3">
    <name type="scientific">Symploca sp. SIO1C4</name>
    <dbReference type="NCBI Taxonomy" id="2607765"/>
    <lineage>
        <taxon>Bacteria</taxon>
        <taxon>Bacillati</taxon>
        <taxon>Cyanobacteriota</taxon>
        <taxon>Cyanophyceae</taxon>
        <taxon>Coleofasciculales</taxon>
        <taxon>Coleofasciculaceae</taxon>
        <taxon>Symploca</taxon>
    </lineage>
</organism>
<dbReference type="GO" id="GO:0006355">
    <property type="term" value="P:regulation of DNA-templated transcription"/>
    <property type="evidence" value="ECO:0007669"/>
    <property type="project" value="InterPro"/>
</dbReference>
<dbReference type="AlphaFoldDB" id="A0A6B3NIB8"/>